<feature type="region of interest" description="Disordered" evidence="2">
    <location>
        <begin position="1746"/>
        <end position="1826"/>
    </location>
</feature>
<sequence length="2705" mass="268537">MGLFSRSKKKDKKAAGGDPPEGPSSSAPGDPTSSSGNNDLTAAVLALSSADPDGCCEAANILRAEADRGRVPASPAIKSGAVAALLSLVRGPGGGQSSSSAGAPPSGQRGVAALSAEVAALRREWREQDADRCARHAANALAAIASADPEGRPALTLVPFLLDALLTRAESRASSAAARGAAAGALFRLAGEPLAKSAIASRPDAVAGLVSLACKDPGVRDPKKPGDLSGSTPSGGDGSDGTRAAAAEAAGALWTATVRVAGPSAPGGVSGFHSGVSTPGGGPSAGGSGFSTPGTVSSQALGAAAGNDAAQVVCAHLSHRHLDELAAALVNGHRRRRRGQKGERRDEVNGNGNLDADDVVTARVAATLANTCAAPACAANVARSPATLDALSRSLRSTRGLSVDTAGDLTGGGGGDGDGERGEEVNPWRIRREAGLALWNLTAPNETGRAGASSNDHKTRSNHRRRVAARDGIVDGLVEMILAGCVGVRYSTPNQPRPNGDEDPHEAIRLGAGTLGAILSEPAARSKFVKHPLAGVAVRSALLRATDPVDPGADAITPTAVWLLLNAAASEEMCEFIGGDDACLGAALRVIASGGPCSVDAAAALARVARTSASCVRRLVGADSAPGLDGKETGPREGDSNRVDAEDAKDAKERKPEGTSAAARYLSAVIRSFLRRYADSDGRDRAHHPARSTRKPGAEAWCVAAELISGVVHGDFTAREEGRTGGKGGNENDGSTRSELTNEAKPGPSGPWRMLSGPVVDLVVALSCSGDGPTQAAIAPAAEALLAEAADPANVIEGSERARESGMSACAALLGCCRGAASERVAKRLAAMAEKADSALADALLSHPSLARGLARCVSDACGQNPVVVDAPSDEHADDPDGVTTTMVPLPSPTSSSAGGALSRLIPVPRRSSFGENGAGGFDSMDANASPRHSSQSARGWTGPASGALSARGGGGRDSEANARELEGWREEERARHLAAAWSITALRSLADTHASCRDRIAADLDVLEAVSAALLRGGSPLNARAAGLLGSLGAVNGGGVAAALSLGDHSSVHAESASSTSQGPGSFQGGVPRGASTVSVDALMGMMTAAAAHRTTEESVDAAVASAVEAGAALEAVAGHPRGATAIASHPTALTALLALTCPPHPARVSASAARVLRRLVAVAPPPVGSKAADTIWSVDSIAAVVSALRRRPDGSDAIQAIAQTAWFLAQLAAAAQDDESRGDIAGEEGVLESVADALALAKAPPGGCRGGATARKNAAAAASAVVSELSWTPRVRVVVISELRGGKMSVGLLDGLSAALSMESEAVHSEPEQRDPLDPCELGEHDPRASAMRAVSRLAAADPFLARSLASSLDGFFPRVAAAAVVAAAESPGNLPVPEGGRGRDAGAAARPGAMWFGAHAACALAVWCAPAPETGGGSGLEVSESPLTRLLADLAPRAIHLLEGRAGSKPSASPSSTNRTPPTLSTPPVSGLRARRGGAGLTIATPGGSSAIADEPAADLLGDSEEISRARLECRIALARVLGRHVALSASAVESGDAEATSTARRSIEALVAVAGAGPASSPPRLVAAGAEALRWIAGAGGETGATTNDGDRLDTLPAMVAGVNGALPALVAVVEQGDVAPTPGLGILGSTRRRGSAGGAGGVAGGSPPVSIRAQTDPSAAHAAIAAAAALGTLAEVARRLPRTVPAKLARVKAAPSALAGFIDERAHARMCAAADRALVCTAPTVSARALLASAFRDRDGALGHHRKQSGPVGVGAPDPSRGSARTPKKVTYGDEEFNNAESNNRANRAVEFNDEAPTHRGTRSRGTVKEHSSHQGGGGGVAWHKTSAGADGARVVAADVFAALASVAPAPVALGDPRIVLGLARMCRGGPGLGLVERIAGARALWSACLAEGDGAWHVEETEGAIASLASLLATGGGNNDGSDATSIRVARIAAAGALGAVLSGAAASRDESRAVRCANAVCTADGVLAGLTELLRGGAKGDKEEALPAAAAVALLTRVPAVAARVVSTEGTVAALVDALHAGGDGDGGDDAESHALLAHAASAVGNIAAHPASAGLIAPAPRLVPGLARLLTGARPEVREMAAGAARNLALTAAGRKALRQTDGFVGKILVSLGSTSAGERHAAVGCLVNLSDDPSSLGSLADAPGLLSALAAAADGAETARDARLRRYVLSIFANLAADPVTRRTLGMAGSSAPTVLPSIARGFVSARRWGVDPVAQVCGLESLTSLFESLTSLAADAESFDAGAIESTVVNTADAVVEAVENGPAWSTPRGPSRAAVAVAASAAALVTRVASLGGGMAAPLLAGGRGDRLVRSLARLAHPDDADVFSSQATTGTSNAGPGSSNAGRGSSNKGAGSSNRGPSASTDSSNRDAGVESVAALASLAAIPERAASVASAESFEALICRVHAAAAVAERQSFPSGGDAVIGFAADDAAYDLAGSHAAAALGSLAFAGVLDRDAALGVLGERAGLLRGIIACAASGSDDDDGGGVSDRVASFLACAPRVSTADDADDADVPPPGWDARACRALHALGSSSRVAARVIVSHPGDACAALARVLLVGDDESRAAAAAAAAALAENVGSGGGYRATMVAVPGLVSGLRSALGGSYNAGGTYAAAAIARLAGDGSGEGGGEAAASVLGAAPGVVHALTRALDEAEAGGDASCAATCAEALRRLLRCEEAGASEELVRRINALTMRE</sequence>
<evidence type="ECO:0000313" key="4">
    <source>
        <dbReference type="Proteomes" id="UP000002009"/>
    </source>
</evidence>
<feature type="region of interest" description="Disordered" evidence="2">
    <location>
        <begin position="2334"/>
        <end position="2379"/>
    </location>
</feature>
<feature type="compositionally biased region" description="Gly residues" evidence="2">
    <location>
        <begin position="278"/>
        <end position="289"/>
    </location>
</feature>
<dbReference type="GeneID" id="8242267"/>
<feature type="compositionally biased region" description="Polar residues" evidence="2">
    <location>
        <begin position="1453"/>
        <end position="1471"/>
    </location>
</feature>
<feature type="compositionally biased region" description="Basic and acidic residues" evidence="2">
    <location>
        <begin position="629"/>
        <end position="657"/>
    </location>
</feature>
<feature type="region of interest" description="Disordered" evidence="2">
    <location>
        <begin position="716"/>
        <end position="753"/>
    </location>
</feature>
<keyword evidence="4" id="KW-1185">Reference proteome</keyword>
<feature type="compositionally biased region" description="Polar residues" evidence="2">
    <location>
        <begin position="883"/>
        <end position="898"/>
    </location>
</feature>
<feature type="region of interest" description="Disordered" evidence="2">
    <location>
        <begin position="869"/>
        <end position="968"/>
    </location>
</feature>
<dbReference type="PANTHER" id="PTHR15599:SF1">
    <property type="entry name" value="RADIAL SPOKE HEAD 14 HOMOLOG"/>
    <property type="match status" value="1"/>
</dbReference>
<feature type="region of interest" description="Disordered" evidence="2">
    <location>
        <begin position="216"/>
        <end position="246"/>
    </location>
</feature>
<feature type="region of interest" description="Disordered" evidence="2">
    <location>
        <begin position="1"/>
        <end position="40"/>
    </location>
</feature>
<evidence type="ECO:0000256" key="2">
    <source>
        <dbReference type="SAM" id="MobiDB-lite"/>
    </source>
</evidence>
<evidence type="ECO:0000313" key="3">
    <source>
        <dbReference type="EMBL" id="ACO61910.1"/>
    </source>
</evidence>
<name>C1E2G0_MICCC</name>
<feature type="compositionally biased region" description="Polar residues" evidence="2">
    <location>
        <begin position="2335"/>
        <end position="2375"/>
    </location>
</feature>
<proteinExistence type="predicted"/>
<dbReference type="PANTHER" id="PTHR15599">
    <property type="entry name" value="RTDR1"/>
    <property type="match status" value="1"/>
</dbReference>
<dbReference type="InParanoid" id="C1E2G0"/>
<feature type="repeat" description="ARM" evidence="1">
    <location>
        <begin position="2069"/>
        <end position="2111"/>
    </location>
</feature>
<organism evidence="3 4">
    <name type="scientific">Micromonas commoda (strain RCC299 / NOUM17 / CCMP2709)</name>
    <name type="common">Picoplanktonic green alga</name>
    <dbReference type="NCBI Taxonomy" id="296587"/>
    <lineage>
        <taxon>Eukaryota</taxon>
        <taxon>Viridiplantae</taxon>
        <taxon>Chlorophyta</taxon>
        <taxon>Mamiellophyceae</taxon>
        <taxon>Mamiellales</taxon>
        <taxon>Mamiellaceae</taxon>
        <taxon>Micromonas</taxon>
    </lineage>
</organism>
<reference evidence="3 4" key="1">
    <citation type="journal article" date="2009" name="Science">
        <title>Green evolution and dynamic adaptations revealed by genomes of the marine picoeukaryotes Micromonas.</title>
        <authorList>
            <person name="Worden A.Z."/>
            <person name="Lee J.H."/>
            <person name="Mock T."/>
            <person name="Rouze P."/>
            <person name="Simmons M.P."/>
            <person name="Aerts A.L."/>
            <person name="Allen A.E."/>
            <person name="Cuvelier M.L."/>
            <person name="Derelle E."/>
            <person name="Everett M.V."/>
            <person name="Foulon E."/>
            <person name="Grimwood J."/>
            <person name="Gundlach H."/>
            <person name="Henrissat B."/>
            <person name="Napoli C."/>
            <person name="McDonald S.M."/>
            <person name="Parker M.S."/>
            <person name="Rombauts S."/>
            <person name="Salamov A."/>
            <person name="Von Dassow P."/>
            <person name="Badger J.H."/>
            <person name="Coutinho P.M."/>
            <person name="Demir E."/>
            <person name="Dubchak I."/>
            <person name="Gentemann C."/>
            <person name="Eikrem W."/>
            <person name="Gready J.E."/>
            <person name="John U."/>
            <person name="Lanier W."/>
            <person name="Lindquist E.A."/>
            <person name="Lucas S."/>
            <person name="Mayer K.F."/>
            <person name="Moreau H."/>
            <person name="Not F."/>
            <person name="Otillar R."/>
            <person name="Panaud O."/>
            <person name="Pangilinan J."/>
            <person name="Paulsen I."/>
            <person name="Piegu B."/>
            <person name="Poliakov A."/>
            <person name="Robbens S."/>
            <person name="Schmutz J."/>
            <person name="Toulza E."/>
            <person name="Wyss T."/>
            <person name="Zelensky A."/>
            <person name="Zhou K."/>
            <person name="Armbrust E.V."/>
            <person name="Bhattacharya D."/>
            <person name="Goodenough U.W."/>
            <person name="Van de Peer Y."/>
            <person name="Grigoriev I.V."/>
        </authorList>
    </citation>
    <scope>NUCLEOTIDE SEQUENCE [LARGE SCALE GENOMIC DNA]</scope>
    <source>
        <strain evidence="4">RCC299 / NOUM17</strain>
    </source>
</reference>
<feature type="region of interest" description="Disordered" evidence="2">
    <location>
        <begin position="271"/>
        <end position="293"/>
    </location>
</feature>
<dbReference type="InterPro" id="IPR016024">
    <property type="entry name" value="ARM-type_fold"/>
</dbReference>
<accession>C1E2G0</accession>
<dbReference type="RefSeq" id="XP_002500652.1">
    <property type="nucleotide sequence ID" value="XM_002500606.1"/>
</dbReference>
<dbReference type="KEGG" id="mis:MICPUN_99636"/>
<dbReference type="InterPro" id="IPR011989">
    <property type="entry name" value="ARM-like"/>
</dbReference>
<feature type="region of interest" description="Disordered" evidence="2">
    <location>
        <begin position="333"/>
        <end position="355"/>
    </location>
</feature>
<feature type="region of interest" description="Disordered" evidence="2">
    <location>
        <begin position="402"/>
        <end position="423"/>
    </location>
</feature>
<feature type="region of interest" description="Disordered" evidence="2">
    <location>
        <begin position="624"/>
        <end position="660"/>
    </location>
</feature>
<dbReference type="Proteomes" id="UP000002009">
    <property type="component" value="Chromosome 3"/>
</dbReference>
<dbReference type="PROSITE" id="PS50176">
    <property type="entry name" value="ARM_REPEAT"/>
    <property type="match status" value="1"/>
</dbReference>
<protein>
    <submittedName>
        <fullName evidence="3">Uncharacterized protein</fullName>
    </submittedName>
</protein>
<dbReference type="InterPro" id="IPR000225">
    <property type="entry name" value="Armadillo"/>
</dbReference>
<gene>
    <name evidence="3" type="ORF">MICPUN_99636</name>
</gene>
<feature type="compositionally biased region" description="Low complexity" evidence="2">
    <location>
        <begin position="1784"/>
        <end position="1794"/>
    </location>
</feature>
<feature type="compositionally biased region" description="Low complexity" evidence="2">
    <location>
        <begin position="23"/>
        <end position="36"/>
    </location>
</feature>
<dbReference type="Gene3D" id="1.25.10.10">
    <property type="entry name" value="Leucine-rich Repeat Variant"/>
    <property type="match status" value="5"/>
</dbReference>
<feature type="compositionally biased region" description="Basic residues" evidence="2">
    <location>
        <begin position="1"/>
        <end position="12"/>
    </location>
</feature>
<feature type="compositionally biased region" description="Basic and acidic residues" evidence="2">
    <location>
        <begin position="955"/>
        <end position="968"/>
    </location>
</feature>
<evidence type="ECO:0000256" key="1">
    <source>
        <dbReference type="PROSITE-ProRule" id="PRU00259"/>
    </source>
</evidence>
<dbReference type="EMBL" id="CP001324">
    <property type="protein sequence ID" value="ACO61910.1"/>
    <property type="molecule type" value="Genomic_DNA"/>
</dbReference>
<dbReference type="OrthoDB" id="10693203at2759"/>
<feature type="region of interest" description="Disordered" evidence="2">
    <location>
        <begin position="444"/>
        <end position="465"/>
    </location>
</feature>
<dbReference type="SUPFAM" id="SSF48371">
    <property type="entry name" value="ARM repeat"/>
    <property type="match status" value="2"/>
</dbReference>
<feature type="region of interest" description="Disordered" evidence="2">
    <location>
        <begin position="1447"/>
        <end position="1495"/>
    </location>
</feature>
<dbReference type="InterPro" id="IPR042856">
    <property type="entry name" value="RSP14"/>
</dbReference>
<feature type="compositionally biased region" description="Basic and acidic residues" evidence="2">
    <location>
        <begin position="217"/>
        <end position="226"/>
    </location>
</feature>